<dbReference type="Gene3D" id="3.40.50.150">
    <property type="entry name" value="Vaccinia Virus protein VP39"/>
    <property type="match status" value="1"/>
</dbReference>
<sequence>MSSSYALTLPSNCRRALHSYLTLTFSSPHEWFAGFARSSIRAFLSNAIKKGHLCIEDPTGTFEYGHDSKSETSVRIRVHQEEFWLKVFLSGDLGFSEAYMVGAIEIDNLKGAMDLWLDNQSEMASLSSRLGQAYSVLSGLSNALLGQTRSQARLNAMASYDQSNELFKAFLSEEMMYSCALWGPEEGGVNGDVTDRPTSRDLEAAQLRKIRYVLTKARVRPGHRILEFGSGWGGLAIEAARTYGCEVDSLTLSAEQKKLAEERIHAAGLEGRVRVHLMDYRDIPAEFEQAFDAFISIEMLEHVGSQHYRQYFKLVDFALKPKNATIVVSSSTFPEGRYTGYQAEDFMRKYMWPNSCLPSATVLVQAVQTSSRGRFTLEGVENHAAHYPRTLRTWGRRLENDLKQEVVAKEIPALCNAATYAMFKRKWEYLFAYAGEGFARGYITCHMLTFIRAGDCPTA</sequence>
<dbReference type="InterPro" id="IPR003333">
    <property type="entry name" value="CMAS"/>
</dbReference>
<evidence type="ECO:0000256" key="1">
    <source>
        <dbReference type="ARBA" id="ARBA00010815"/>
    </source>
</evidence>
<keyword evidence="7" id="KW-1185">Reference proteome</keyword>
<evidence type="ECO:0000313" key="6">
    <source>
        <dbReference type="EMBL" id="EKM59532.1"/>
    </source>
</evidence>
<evidence type="ECO:0008006" key="8">
    <source>
        <dbReference type="Google" id="ProtNLM"/>
    </source>
</evidence>
<dbReference type="InterPro" id="IPR050723">
    <property type="entry name" value="CFA/CMAS"/>
</dbReference>
<name>K5X9G0_PHACS</name>
<keyword evidence="5" id="KW-0443">Lipid metabolism</keyword>
<dbReference type="HOGENOM" id="CLU_026434_0_0_1"/>
<dbReference type="GeneID" id="18909088"/>
<dbReference type="AlphaFoldDB" id="K5X9G0"/>
<accession>K5X9G0</accession>
<keyword evidence="2" id="KW-0489">Methyltransferase</keyword>
<dbReference type="Proteomes" id="UP000008370">
    <property type="component" value="Unassembled WGS sequence"/>
</dbReference>
<dbReference type="Pfam" id="PF02353">
    <property type="entry name" value="CMAS"/>
    <property type="match status" value="1"/>
</dbReference>
<dbReference type="GO" id="GO:0032259">
    <property type="term" value="P:methylation"/>
    <property type="evidence" value="ECO:0007669"/>
    <property type="project" value="UniProtKB-KW"/>
</dbReference>
<evidence type="ECO:0000256" key="4">
    <source>
        <dbReference type="ARBA" id="ARBA00022691"/>
    </source>
</evidence>
<keyword evidence="3" id="KW-0808">Transferase</keyword>
<evidence type="ECO:0000256" key="5">
    <source>
        <dbReference type="ARBA" id="ARBA00023098"/>
    </source>
</evidence>
<dbReference type="CDD" id="cd02440">
    <property type="entry name" value="AdoMet_MTases"/>
    <property type="match status" value="1"/>
</dbReference>
<dbReference type="InterPro" id="IPR029063">
    <property type="entry name" value="SAM-dependent_MTases_sf"/>
</dbReference>
<protein>
    <recommendedName>
        <fullName evidence="8">Cyclopropane-fatty-acyl-phospholipid synthase</fullName>
    </recommendedName>
</protein>
<reference evidence="6 7" key="1">
    <citation type="journal article" date="2012" name="BMC Genomics">
        <title>Comparative genomics of the white-rot fungi, Phanerochaete carnosa and P. chrysosporium, to elucidate the genetic basis of the distinct wood types they colonize.</title>
        <authorList>
            <person name="Suzuki H."/>
            <person name="MacDonald J."/>
            <person name="Syed K."/>
            <person name="Salamov A."/>
            <person name="Hori C."/>
            <person name="Aerts A."/>
            <person name="Henrissat B."/>
            <person name="Wiebenga A."/>
            <person name="vanKuyk P.A."/>
            <person name="Barry K."/>
            <person name="Lindquist E."/>
            <person name="LaButti K."/>
            <person name="Lapidus A."/>
            <person name="Lucas S."/>
            <person name="Coutinho P."/>
            <person name="Gong Y."/>
            <person name="Samejima M."/>
            <person name="Mahadevan R."/>
            <person name="Abou-Zaid M."/>
            <person name="de Vries R.P."/>
            <person name="Igarashi K."/>
            <person name="Yadav J.S."/>
            <person name="Grigoriev I.V."/>
            <person name="Master E.R."/>
        </authorList>
    </citation>
    <scope>NUCLEOTIDE SEQUENCE [LARGE SCALE GENOMIC DNA]</scope>
    <source>
        <strain evidence="6 7">HHB-10118-sp</strain>
    </source>
</reference>
<gene>
    <name evidence="6" type="ORF">PHACADRAFT_157928</name>
</gene>
<dbReference type="PANTHER" id="PTHR43667:SF2">
    <property type="entry name" value="FATTY ACID C-METHYL TRANSFERASE"/>
    <property type="match status" value="1"/>
</dbReference>
<dbReference type="PIRSF" id="PIRSF003085">
    <property type="entry name" value="CMAS"/>
    <property type="match status" value="1"/>
</dbReference>
<dbReference type="KEGG" id="pco:PHACADRAFT_157928"/>
<proteinExistence type="inferred from homology"/>
<dbReference type="OrthoDB" id="8300214at2759"/>
<dbReference type="EMBL" id="JH930469">
    <property type="protein sequence ID" value="EKM59532.1"/>
    <property type="molecule type" value="Genomic_DNA"/>
</dbReference>
<evidence type="ECO:0000313" key="7">
    <source>
        <dbReference type="Proteomes" id="UP000008370"/>
    </source>
</evidence>
<dbReference type="PANTHER" id="PTHR43667">
    <property type="entry name" value="CYCLOPROPANE-FATTY-ACYL-PHOSPHOLIPID SYNTHASE"/>
    <property type="match status" value="1"/>
</dbReference>
<evidence type="ECO:0000256" key="3">
    <source>
        <dbReference type="ARBA" id="ARBA00022679"/>
    </source>
</evidence>
<dbReference type="GO" id="GO:0008610">
    <property type="term" value="P:lipid biosynthetic process"/>
    <property type="evidence" value="ECO:0007669"/>
    <property type="project" value="InterPro"/>
</dbReference>
<dbReference type="SUPFAM" id="SSF53335">
    <property type="entry name" value="S-adenosyl-L-methionine-dependent methyltransferases"/>
    <property type="match status" value="1"/>
</dbReference>
<dbReference type="InParanoid" id="K5X9G0"/>
<keyword evidence="4" id="KW-0949">S-adenosyl-L-methionine</keyword>
<dbReference type="GO" id="GO:0008168">
    <property type="term" value="F:methyltransferase activity"/>
    <property type="evidence" value="ECO:0007669"/>
    <property type="project" value="UniProtKB-KW"/>
</dbReference>
<comment type="similarity">
    <text evidence="1">Belongs to the CFA/CMAS family.</text>
</comment>
<dbReference type="RefSeq" id="XP_007392091.1">
    <property type="nucleotide sequence ID" value="XM_007392029.1"/>
</dbReference>
<evidence type="ECO:0000256" key="2">
    <source>
        <dbReference type="ARBA" id="ARBA00022603"/>
    </source>
</evidence>
<organism evidence="6 7">
    <name type="scientific">Phanerochaete carnosa (strain HHB-10118-sp)</name>
    <name type="common">White-rot fungus</name>
    <name type="synonym">Peniophora carnosa</name>
    <dbReference type="NCBI Taxonomy" id="650164"/>
    <lineage>
        <taxon>Eukaryota</taxon>
        <taxon>Fungi</taxon>
        <taxon>Dikarya</taxon>
        <taxon>Basidiomycota</taxon>
        <taxon>Agaricomycotina</taxon>
        <taxon>Agaricomycetes</taxon>
        <taxon>Polyporales</taxon>
        <taxon>Phanerochaetaceae</taxon>
        <taxon>Phanerochaete</taxon>
    </lineage>
</organism>